<evidence type="ECO:0000313" key="2">
    <source>
        <dbReference type="EMBL" id="EKO40802.1"/>
    </source>
</evidence>
<dbReference type="Pfam" id="PF08241">
    <property type="entry name" value="Methyltransf_11"/>
    <property type="match status" value="1"/>
</dbReference>
<dbReference type="PANTHER" id="PTHR42912">
    <property type="entry name" value="METHYLTRANSFERASE"/>
    <property type="match status" value="1"/>
</dbReference>
<organism evidence="2 3">
    <name type="scientific">Solidesulfovibrio magneticus str. Maddingley MBC34</name>
    <dbReference type="NCBI Taxonomy" id="1206767"/>
    <lineage>
        <taxon>Bacteria</taxon>
        <taxon>Pseudomonadati</taxon>
        <taxon>Thermodesulfobacteriota</taxon>
        <taxon>Desulfovibrionia</taxon>
        <taxon>Desulfovibrionales</taxon>
        <taxon>Desulfovibrionaceae</taxon>
        <taxon>Solidesulfovibrio</taxon>
    </lineage>
</organism>
<reference evidence="2 3" key="1">
    <citation type="submission" date="2012-07" db="EMBL/GenBank/DDBJ databases">
        <title>Draft genome sequence of Desulfovibrio magneticus str. Maddingley MBC34 obtained from a metagenomic sequence of a methanogenic enrichment isolated from coal-seam formation water in Victoria, Australia.</title>
        <authorList>
            <person name="Greenfield P."/>
            <person name="Hendry P."/>
            <person name="Li D."/>
            <person name="Rosewarne C.P."/>
            <person name="Tran-Dinh N."/>
            <person name="Elbourne L.D.H."/>
            <person name="Paulsen I.T."/>
            <person name="Midgley D.J."/>
        </authorList>
    </citation>
    <scope>NUCLEOTIDE SEQUENCE [LARGE SCALE GENOMIC DNA]</scope>
    <source>
        <strain evidence="3">Maddingley MBC34</strain>
    </source>
</reference>
<dbReference type="EMBL" id="ALAO01000045">
    <property type="protein sequence ID" value="EKO40802.1"/>
    <property type="molecule type" value="Genomic_DNA"/>
</dbReference>
<keyword evidence="2" id="KW-0489">Methyltransferase</keyword>
<name>K6FQG1_9BACT</name>
<dbReference type="AlphaFoldDB" id="K6FQG1"/>
<proteinExistence type="predicted"/>
<dbReference type="Proteomes" id="UP000006272">
    <property type="component" value="Unassembled WGS sequence"/>
</dbReference>
<protein>
    <submittedName>
        <fullName evidence="2">Methylase involved in ubiquinone/menaquinone biosynthesis</fullName>
    </submittedName>
</protein>
<dbReference type="CDD" id="cd02440">
    <property type="entry name" value="AdoMet_MTases"/>
    <property type="match status" value="1"/>
</dbReference>
<feature type="domain" description="Methyltransferase type 11" evidence="1">
    <location>
        <begin position="44"/>
        <end position="140"/>
    </location>
</feature>
<dbReference type="InterPro" id="IPR013216">
    <property type="entry name" value="Methyltransf_11"/>
</dbReference>
<comment type="caution">
    <text evidence="2">The sequence shown here is derived from an EMBL/GenBank/DDBJ whole genome shotgun (WGS) entry which is preliminary data.</text>
</comment>
<gene>
    <name evidence="2" type="ORF">B193_0450</name>
</gene>
<accession>K6FQG1</accession>
<sequence>MSSRDIRRRFDRAGAGYEGVAVVQARVAEELARRCPEGLSGRVLEIGAGSGLLTRLLAPRLFAAGSSDSLYVALDLSPGMLAHAAMPPGVVRLAANGEEAPLVPGSFDFLASASAMHWYADPAGSLAANLRLLRPGGRFALAFYLEGTLSELDEASRATGFGSVYPMRPESWWRETLAATPGIVWEMATARHTVVHADVREMLKSLQGAGVTHTPSKRVGSPRKYREFIRYYENKFTHGKIYSTYIVVYIRGEIMNLKTKEIPPYKAPERVSIEERLPDLSHPQFLFNIPPIERLFNPNLLHPRILVLAKELNDQVSILQQTFVAKQKPIDANTNPEIYGALILKHQASIEISIYLMKQIINSIIQALYFKNTPRPFEKTTKVEFSGIEDIFKNKKKDKPFVKNILRLTENEKKLLEAINDINNSYKHCILTSESMDQVDASEPEVNAFYIPFNDISREIPIYKERFNEIWTGFLLFFKDKYSLITK</sequence>
<dbReference type="PATRIC" id="fig|1206767.3.peg.422"/>
<keyword evidence="2" id="KW-0808">Transferase</keyword>
<dbReference type="GO" id="GO:0008757">
    <property type="term" value="F:S-adenosylmethionine-dependent methyltransferase activity"/>
    <property type="evidence" value="ECO:0007669"/>
    <property type="project" value="InterPro"/>
</dbReference>
<keyword evidence="2" id="KW-0830">Ubiquinone</keyword>
<evidence type="ECO:0000259" key="1">
    <source>
        <dbReference type="Pfam" id="PF08241"/>
    </source>
</evidence>
<dbReference type="SUPFAM" id="SSF53335">
    <property type="entry name" value="S-adenosyl-L-methionine-dependent methyltransferases"/>
    <property type="match status" value="1"/>
</dbReference>
<evidence type="ECO:0000313" key="3">
    <source>
        <dbReference type="Proteomes" id="UP000006272"/>
    </source>
</evidence>
<dbReference type="GO" id="GO:0032259">
    <property type="term" value="P:methylation"/>
    <property type="evidence" value="ECO:0007669"/>
    <property type="project" value="UniProtKB-KW"/>
</dbReference>
<dbReference type="InterPro" id="IPR029063">
    <property type="entry name" value="SAM-dependent_MTases_sf"/>
</dbReference>
<dbReference type="InterPro" id="IPR050508">
    <property type="entry name" value="Methyltransf_Superfamily"/>
</dbReference>
<dbReference type="PANTHER" id="PTHR42912:SF95">
    <property type="entry name" value="METHYLTRANSFERASE TYPE 11 DOMAIN-CONTAINING PROTEIN"/>
    <property type="match status" value="1"/>
</dbReference>
<dbReference type="Gene3D" id="3.40.50.150">
    <property type="entry name" value="Vaccinia Virus protein VP39"/>
    <property type="match status" value="1"/>
</dbReference>